<organism evidence="3 4">
    <name type="scientific">Diaphorina citri</name>
    <name type="common">Asian citrus psyllid</name>
    <dbReference type="NCBI Taxonomy" id="121845"/>
    <lineage>
        <taxon>Eukaryota</taxon>
        <taxon>Metazoa</taxon>
        <taxon>Ecdysozoa</taxon>
        <taxon>Arthropoda</taxon>
        <taxon>Hexapoda</taxon>
        <taxon>Insecta</taxon>
        <taxon>Pterygota</taxon>
        <taxon>Neoptera</taxon>
        <taxon>Paraneoptera</taxon>
        <taxon>Hemiptera</taxon>
        <taxon>Sternorrhyncha</taxon>
        <taxon>Psylloidea</taxon>
        <taxon>Psyllidae</taxon>
        <taxon>Diaphorininae</taxon>
        <taxon>Diaphorina</taxon>
    </lineage>
</organism>
<sequence>MRSYEALLVDRTALIDKYRRDHTLLRNQNKSREEENHELRKTLAEFESSVAVNNHKIESLIINKDLLAEQNEVLIHKVNLFNTTLNLLLSKYETLEIKNLQLSRKNNSLIRAAKLAEMRTKFHQPQNWDQSKYAPNTDPFHQPKGDDLSRSKYTTTLDKSQHPTEMNEKLDPYDQNGKTKSRKDSDGFFGLFPPELSVKDEMEIYKKVNKSEKALANKNSDIEQTGRAFVSVDEIPDHLVKDEMERHKKTNKSKNEFVNENLDDEILQKKTNKSNNEFANENIENKNIVNENEIQLRKTINQLGREIVALRERNALLASRNLDGHAQCISKSVHENIVRYFERTFDELTEKYREQVKREREGKPKQLEEKSSQQIMEMEQIHHQLTLEEKLPQQKLELKRQPQQKVKILEENQQQAYLQQQQQQHDKLEENLQRVKNQPKYETLEIKNLQLSRKNNSLIRAAKLAEMRSKFHHPQAANLDRTKVDSDQSIAPNFDQSKYALSKDRFHQPKLDQSLDANFNQPKAANLGRSEYTPISDKSQHTTKMNLDPYDQNDKTKGRKDSDEFFGLFPPELLVKDEMEIYKKVNKREKALANKNSDIDLNGIEILTSYISKTNTKYQKL</sequence>
<dbReference type="KEGG" id="dci:103519024"/>
<feature type="coiled-coil region" evidence="1">
    <location>
        <begin position="411"/>
        <end position="438"/>
    </location>
</feature>
<feature type="region of interest" description="Disordered" evidence="2">
    <location>
        <begin position="123"/>
        <end position="186"/>
    </location>
</feature>
<gene>
    <name evidence="4" type="primary">LOC103519024</name>
</gene>
<feature type="compositionally biased region" description="Basic and acidic residues" evidence="2">
    <location>
        <begin position="141"/>
        <end position="150"/>
    </location>
</feature>
<accession>A0A3Q0JIA9</accession>
<dbReference type="AlphaFoldDB" id="A0A3Q0JIA9"/>
<keyword evidence="1" id="KW-0175">Coiled coil</keyword>
<keyword evidence="3" id="KW-1185">Reference proteome</keyword>
<proteinExistence type="predicted"/>
<feature type="region of interest" description="Disordered" evidence="2">
    <location>
        <begin position="522"/>
        <end position="562"/>
    </location>
</feature>
<feature type="coiled-coil region" evidence="1">
    <location>
        <begin position="15"/>
        <end position="49"/>
    </location>
</feature>
<dbReference type="Proteomes" id="UP000079169">
    <property type="component" value="Unplaced"/>
</dbReference>
<evidence type="ECO:0000256" key="2">
    <source>
        <dbReference type="SAM" id="MobiDB-lite"/>
    </source>
</evidence>
<dbReference type="PaxDb" id="121845-A0A3Q0JIA9"/>
<protein>
    <submittedName>
        <fullName evidence="4">SUN domain-containing protein 2-like</fullName>
    </submittedName>
</protein>
<feature type="compositionally biased region" description="Basic and acidic residues" evidence="2">
    <location>
        <begin position="552"/>
        <end position="562"/>
    </location>
</feature>
<feature type="compositionally biased region" description="Basic and acidic residues" evidence="2">
    <location>
        <begin position="159"/>
        <end position="172"/>
    </location>
</feature>
<reference evidence="4" key="1">
    <citation type="submission" date="2025-08" db="UniProtKB">
        <authorList>
            <consortium name="RefSeq"/>
        </authorList>
    </citation>
    <scope>IDENTIFICATION</scope>
</reference>
<name>A0A3Q0JIA9_DIACI</name>
<evidence type="ECO:0000313" key="4">
    <source>
        <dbReference type="RefSeq" id="XP_026686455.1"/>
    </source>
</evidence>
<evidence type="ECO:0000313" key="3">
    <source>
        <dbReference type="Proteomes" id="UP000079169"/>
    </source>
</evidence>
<dbReference type="GeneID" id="103519024"/>
<feature type="compositionally biased region" description="Polar residues" evidence="2">
    <location>
        <begin position="123"/>
        <end position="134"/>
    </location>
</feature>
<evidence type="ECO:0000256" key="1">
    <source>
        <dbReference type="SAM" id="Coils"/>
    </source>
</evidence>
<dbReference type="RefSeq" id="XP_026686455.1">
    <property type="nucleotide sequence ID" value="XM_026830654.1"/>
</dbReference>